<dbReference type="Pfam" id="PF18754">
    <property type="entry name" value="Nmad3"/>
    <property type="match status" value="1"/>
</dbReference>
<evidence type="ECO:0000259" key="1">
    <source>
        <dbReference type="Pfam" id="PF18754"/>
    </source>
</evidence>
<gene>
    <name evidence="2" type="ORF">DM868_00330</name>
</gene>
<protein>
    <recommendedName>
        <fullName evidence="1">Nucleotide modification associated domain-containing protein</fullName>
    </recommendedName>
</protein>
<dbReference type="RefSeq" id="WP_137274844.1">
    <property type="nucleotide sequence ID" value="NZ_QKNX01000001.1"/>
</dbReference>
<name>A0A4U5JH04_9EURY</name>
<reference evidence="2 3" key="1">
    <citation type="submission" date="2019-04" db="EMBL/GenBank/DDBJ databases">
        <title>Natronomonas sp. F20-122 a newhaloarchaeon isolated from a saline saltern of Isla Bacuta, Huelva, Spain.</title>
        <authorList>
            <person name="Duran-Viseras A."/>
            <person name="Sanchez-Porro C."/>
            <person name="Ventosa A."/>
        </authorList>
    </citation>
    <scope>NUCLEOTIDE SEQUENCE [LARGE SCALE GENOMIC DNA]</scope>
    <source>
        <strain evidence="2 3">F20-122</strain>
    </source>
</reference>
<dbReference type="AlphaFoldDB" id="A0A4U5JH04"/>
<accession>A0A4U5JH04</accession>
<evidence type="ECO:0000313" key="3">
    <source>
        <dbReference type="Proteomes" id="UP000308037"/>
    </source>
</evidence>
<evidence type="ECO:0000313" key="2">
    <source>
        <dbReference type="EMBL" id="TKR27581.1"/>
    </source>
</evidence>
<dbReference type="Proteomes" id="UP000308037">
    <property type="component" value="Unassembled WGS sequence"/>
</dbReference>
<proteinExistence type="predicted"/>
<organism evidence="2 3">
    <name type="scientific">Natronomonas salsuginis</name>
    <dbReference type="NCBI Taxonomy" id="2217661"/>
    <lineage>
        <taxon>Archaea</taxon>
        <taxon>Methanobacteriati</taxon>
        <taxon>Methanobacteriota</taxon>
        <taxon>Stenosarchaea group</taxon>
        <taxon>Halobacteria</taxon>
        <taxon>Halobacteriales</taxon>
        <taxon>Natronomonadaceae</taxon>
        <taxon>Natronomonas</taxon>
    </lineage>
</organism>
<dbReference type="InterPro" id="IPR041135">
    <property type="entry name" value="Nmad3"/>
</dbReference>
<feature type="domain" description="Nucleotide modification associated" evidence="1">
    <location>
        <begin position="2"/>
        <end position="227"/>
    </location>
</feature>
<sequence length="239" mass="26239">MRSVAINVGANTNQPGFRGPIFDDGSFEYIPIPESEPTRSNADVPTYADLELETDVGTVAETPVHLDPTFAGVHDRSSYTYGDPHGVKARPLLELDEGDVVFFYATLSTVDDDSAEWIAPEWGAYVIGHFRLAREPLDADAFSELSADERSSFAENAHLKRDPFDAEVLLRGDPDGSTIYETAIPLSSPDGGVDANPLVTELSGDSGKGPWWRRPMKFDRAGTETLLEIHRGERPRICE</sequence>
<keyword evidence="3" id="KW-1185">Reference proteome</keyword>
<dbReference type="EMBL" id="QKNX01000001">
    <property type="protein sequence ID" value="TKR27581.1"/>
    <property type="molecule type" value="Genomic_DNA"/>
</dbReference>
<comment type="caution">
    <text evidence="2">The sequence shown here is derived from an EMBL/GenBank/DDBJ whole genome shotgun (WGS) entry which is preliminary data.</text>
</comment>
<dbReference type="OrthoDB" id="211258at2157"/>